<sequence length="174" mass="19731">MCQTGSELITLEAYHQRCGKRYLALYIVLPMLVIGLIIGGVALYIWKWKRSSTTLENKSAADKSPAHVQSRYTSRNSEGTATSASPGQRQDYENVFVGHLRTTEAKPHGYLEDEPELGRHGSNNIPEDDIYLESDVNESDQPIYSNTQGIYYNYSQQDFTKSKEEDNVYILPDQ</sequence>
<dbReference type="InterPro" id="IPR039243">
    <property type="entry name" value="LRRC25"/>
</dbReference>
<accession>A0A8J6BFJ6</accession>
<dbReference type="PANTHER" id="PTHR20878">
    <property type="entry name" value="LEUCINE-RICH REPEAT CONTAINING PROTEIN 25"/>
    <property type="match status" value="1"/>
</dbReference>
<protein>
    <submittedName>
        <fullName evidence="3">Uncharacterized protein</fullName>
    </submittedName>
</protein>
<dbReference type="EMBL" id="WNTK01002161">
    <property type="protein sequence ID" value="KAG9466291.1"/>
    <property type="molecule type" value="Genomic_DNA"/>
</dbReference>
<feature type="transmembrane region" description="Helical" evidence="2">
    <location>
        <begin position="23"/>
        <end position="46"/>
    </location>
</feature>
<dbReference type="PANTHER" id="PTHR20878:SF0">
    <property type="entry name" value="LEUCINE-RICH REPEAT-CONTAINING PROTEIN 25"/>
    <property type="match status" value="1"/>
</dbReference>
<organism evidence="3 4">
    <name type="scientific">Eleutherodactylus coqui</name>
    <name type="common">Puerto Rican coqui</name>
    <dbReference type="NCBI Taxonomy" id="57060"/>
    <lineage>
        <taxon>Eukaryota</taxon>
        <taxon>Metazoa</taxon>
        <taxon>Chordata</taxon>
        <taxon>Craniata</taxon>
        <taxon>Vertebrata</taxon>
        <taxon>Euteleostomi</taxon>
        <taxon>Amphibia</taxon>
        <taxon>Batrachia</taxon>
        <taxon>Anura</taxon>
        <taxon>Neobatrachia</taxon>
        <taxon>Hyloidea</taxon>
        <taxon>Eleutherodactylidae</taxon>
        <taxon>Eleutherodactylinae</taxon>
        <taxon>Eleutherodactylus</taxon>
        <taxon>Eleutherodactylus</taxon>
    </lineage>
</organism>
<keyword evidence="4" id="KW-1185">Reference proteome</keyword>
<dbReference type="OrthoDB" id="8400687at2759"/>
<keyword evidence="2" id="KW-0812">Transmembrane</keyword>
<evidence type="ECO:0000256" key="1">
    <source>
        <dbReference type="SAM" id="MobiDB-lite"/>
    </source>
</evidence>
<feature type="compositionally biased region" description="Polar residues" evidence="1">
    <location>
        <begin position="70"/>
        <end position="88"/>
    </location>
</feature>
<proteinExistence type="predicted"/>
<reference evidence="3" key="1">
    <citation type="thesis" date="2020" institute="ProQuest LLC" country="789 East Eisenhower Parkway, Ann Arbor, MI, USA">
        <title>Comparative Genomics and Chromosome Evolution.</title>
        <authorList>
            <person name="Mudd A.B."/>
        </authorList>
    </citation>
    <scope>NUCLEOTIDE SEQUENCE</scope>
    <source>
        <strain evidence="3">HN-11 Male</strain>
        <tissue evidence="3">Kidney and liver</tissue>
    </source>
</reference>
<name>A0A8J6BFJ6_ELECQ</name>
<dbReference type="AlphaFoldDB" id="A0A8J6BFJ6"/>
<evidence type="ECO:0000256" key="2">
    <source>
        <dbReference type="SAM" id="Phobius"/>
    </source>
</evidence>
<dbReference type="Proteomes" id="UP000770717">
    <property type="component" value="Unassembled WGS sequence"/>
</dbReference>
<evidence type="ECO:0000313" key="3">
    <source>
        <dbReference type="EMBL" id="KAG9466291.1"/>
    </source>
</evidence>
<gene>
    <name evidence="3" type="ORF">GDO78_016854</name>
</gene>
<keyword evidence="2" id="KW-1133">Transmembrane helix</keyword>
<evidence type="ECO:0000313" key="4">
    <source>
        <dbReference type="Proteomes" id="UP000770717"/>
    </source>
</evidence>
<feature type="region of interest" description="Disordered" evidence="1">
    <location>
        <begin position="107"/>
        <end position="128"/>
    </location>
</feature>
<feature type="compositionally biased region" description="Basic and acidic residues" evidence="1">
    <location>
        <begin position="107"/>
        <end position="119"/>
    </location>
</feature>
<comment type="caution">
    <text evidence="3">The sequence shown here is derived from an EMBL/GenBank/DDBJ whole genome shotgun (WGS) entry which is preliminary data.</text>
</comment>
<keyword evidence="2" id="KW-0472">Membrane</keyword>
<feature type="region of interest" description="Disordered" evidence="1">
    <location>
        <begin position="57"/>
        <end position="93"/>
    </location>
</feature>